<dbReference type="AlphaFoldDB" id="A0AAV7VST3"/>
<reference evidence="3" key="1">
    <citation type="journal article" date="2022" name="bioRxiv">
        <title>Sequencing and chromosome-scale assembly of the giantPleurodeles waltlgenome.</title>
        <authorList>
            <person name="Brown T."/>
            <person name="Elewa A."/>
            <person name="Iarovenko S."/>
            <person name="Subramanian E."/>
            <person name="Araus A.J."/>
            <person name="Petzold A."/>
            <person name="Susuki M."/>
            <person name="Suzuki K.-i.T."/>
            <person name="Hayashi T."/>
            <person name="Toyoda A."/>
            <person name="Oliveira C."/>
            <person name="Osipova E."/>
            <person name="Leigh N.D."/>
            <person name="Simon A."/>
            <person name="Yun M.H."/>
        </authorList>
    </citation>
    <scope>NUCLEOTIDE SEQUENCE</scope>
    <source>
        <strain evidence="3">20211129_DDA</strain>
        <tissue evidence="3">Liver</tissue>
    </source>
</reference>
<dbReference type="Proteomes" id="UP001066276">
    <property type="component" value="Chromosome 2_1"/>
</dbReference>
<keyword evidence="4" id="KW-1185">Reference proteome</keyword>
<evidence type="ECO:0000256" key="2">
    <source>
        <dbReference type="SAM" id="Phobius"/>
    </source>
</evidence>
<keyword evidence="2" id="KW-0812">Transmembrane</keyword>
<accession>A0AAV7VST3</accession>
<evidence type="ECO:0000313" key="4">
    <source>
        <dbReference type="Proteomes" id="UP001066276"/>
    </source>
</evidence>
<feature type="compositionally biased region" description="Gly residues" evidence="1">
    <location>
        <begin position="1"/>
        <end position="19"/>
    </location>
</feature>
<keyword evidence="2" id="KW-1133">Transmembrane helix</keyword>
<sequence>MEGPGGHVGGTGRAKGGFSGQPPTGLGRGSPAGHSCTGRWFLSVLGAAGAVLGPGVGFFVTRQSRSGGAFGSSLQTSLWGCGVDSGYSRHRPGVLSVVLVLWSSSRGRRVQSEKSHASGRKREFFGSC</sequence>
<evidence type="ECO:0000256" key="1">
    <source>
        <dbReference type="SAM" id="MobiDB-lite"/>
    </source>
</evidence>
<protein>
    <submittedName>
        <fullName evidence="3">Uncharacterized protein</fullName>
    </submittedName>
</protein>
<keyword evidence="2" id="KW-0472">Membrane</keyword>
<proteinExistence type="predicted"/>
<gene>
    <name evidence="3" type="ORF">NDU88_006933</name>
</gene>
<dbReference type="EMBL" id="JANPWB010000003">
    <property type="protein sequence ID" value="KAJ1203139.1"/>
    <property type="molecule type" value="Genomic_DNA"/>
</dbReference>
<name>A0AAV7VST3_PLEWA</name>
<comment type="caution">
    <text evidence="3">The sequence shown here is derived from an EMBL/GenBank/DDBJ whole genome shotgun (WGS) entry which is preliminary data.</text>
</comment>
<organism evidence="3 4">
    <name type="scientific">Pleurodeles waltl</name>
    <name type="common">Iberian ribbed newt</name>
    <dbReference type="NCBI Taxonomy" id="8319"/>
    <lineage>
        <taxon>Eukaryota</taxon>
        <taxon>Metazoa</taxon>
        <taxon>Chordata</taxon>
        <taxon>Craniata</taxon>
        <taxon>Vertebrata</taxon>
        <taxon>Euteleostomi</taxon>
        <taxon>Amphibia</taxon>
        <taxon>Batrachia</taxon>
        <taxon>Caudata</taxon>
        <taxon>Salamandroidea</taxon>
        <taxon>Salamandridae</taxon>
        <taxon>Pleurodelinae</taxon>
        <taxon>Pleurodeles</taxon>
    </lineage>
</organism>
<feature type="transmembrane region" description="Helical" evidence="2">
    <location>
        <begin position="40"/>
        <end position="60"/>
    </location>
</feature>
<feature type="region of interest" description="Disordered" evidence="1">
    <location>
        <begin position="1"/>
        <end position="33"/>
    </location>
</feature>
<evidence type="ECO:0000313" key="3">
    <source>
        <dbReference type="EMBL" id="KAJ1203139.1"/>
    </source>
</evidence>